<reference evidence="10" key="1">
    <citation type="submission" date="2021-05" db="EMBL/GenBank/DDBJ databases">
        <authorList>
            <person name="Tanabe Y."/>
        </authorList>
    </citation>
    <scope>NUCLEOTIDE SEQUENCE</scope>
    <source>
        <strain evidence="10">BOTRYCO-1</strain>
    </source>
</reference>
<keyword evidence="3" id="KW-0963">Cytoplasm</keyword>
<feature type="domain" description="AAA+ ATPase" evidence="9">
    <location>
        <begin position="160"/>
        <end position="342"/>
    </location>
</feature>
<evidence type="ECO:0000256" key="2">
    <source>
        <dbReference type="ARBA" id="ARBA00022448"/>
    </source>
</evidence>
<dbReference type="Proteomes" id="UP001161064">
    <property type="component" value="Unassembled WGS sequence"/>
</dbReference>
<evidence type="ECO:0000256" key="5">
    <source>
        <dbReference type="ARBA" id="ARBA00022840"/>
    </source>
</evidence>
<comment type="catalytic activity">
    <reaction evidence="8">
        <text>ATP + H2O + cellular proteinSide 1 = ADP + phosphate + cellular proteinSide 2.</text>
        <dbReference type="EC" id="7.4.2.8"/>
    </reaction>
</comment>
<dbReference type="InterPro" id="IPR050053">
    <property type="entry name" value="ATPase_alpha/beta_chains"/>
</dbReference>
<dbReference type="Pfam" id="PF00006">
    <property type="entry name" value="ATP-synt_ab"/>
    <property type="match status" value="1"/>
</dbReference>
<dbReference type="Gene3D" id="3.40.50.12240">
    <property type="match status" value="1"/>
</dbReference>
<comment type="caution">
    <text evidence="10">The sequence shown here is derived from an EMBL/GenBank/DDBJ whole genome shotgun (WGS) entry which is preliminary data.</text>
</comment>
<evidence type="ECO:0000313" key="10">
    <source>
        <dbReference type="EMBL" id="GIU68053.1"/>
    </source>
</evidence>
<dbReference type="PROSITE" id="PS00152">
    <property type="entry name" value="ATPASE_ALPHA_BETA"/>
    <property type="match status" value="1"/>
</dbReference>
<dbReference type="SMART" id="SM00382">
    <property type="entry name" value="AAA"/>
    <property type="match status" value="1"/>
</dbReference>
<protein>
    <submittedName>
        <fullName evidence="10">ATP synthase</fullName>
    </submittedName>
</protein>
<dbReference type="InterPro" id="IPR040627">
    <property type="entry name" value="T3SS_ATPase_C"/>
</dbReference>
<dbReference type="RefSeq" id="WP_284361599.1">
    <property type="nucleotide sequence ID" value="NZ_BPFZ01000018.1"/>
</dbReference>
<dbReference type="EMBL" id="BPFZ01000018">
    <property type="protein sequence ID" value="GIU68053.1"/>
    <property type="molecule type" value="Genomic_DNA"/>
</dbReference>
<dbReference type="PANTHER" id="PTHR15184:SF9">
    <property type="entry name" value="SPI-1 TYPE 3 SECRETION SYSTEM ATPASE"/>
    <property type="match status" value="1"/>
</dbReference>
<evidence type="ECO:0000256" key="3">
    <source>
        <dbReference type="ARBA" id="ARBA00022490"/>
    </source>
</evidence>
<dbReference type="InterPro" id="IPR003593">
    <property type="entry name" value="AAA+_ATPase"/>
</dbReference>
<keyword evidence="2" id="KW-0813">Transport</keyword>
<dbReference type="PANTHER" id="PTHR15184">
    <property type="entry name" value="ATP SYNTHASE"/>
    <property type="match status" value="1"/>
</dbReference>
<dbReference type="Pfam" id="PF18269">
    <property type="entry name" value="T3SS_ATPase_C"/>
    <property type="match status" value="1"/>
</dbReference>
<dbReference type="InterPro" id="IPR020003">
    <property type="entry name" value="ATPase_a/bsu_AS"/>
</dbReference>
<dbReference type="InterPro" id="IPR000194">
    <property type="entry name" value="ATPase_F1/V1/A1_a/bsu_nucl-bd"/>
</dbReference>
<name>A0ABQ4PYG1_9PROT</name>
<sequence length="443" mass="48223">MRALGIDKIFNDLTPALRVGKVVKIGSGYVVAKGPMATTGDICEVEARGLGADQNQRVLAQIASVQDDQVTLVPLQTIWMIEPDAKVVLLPFRTEAPVGDDFSGRAIDALGRAIDQSLEISVHTRMPLYGSVLAPMERIDPVVRLATGIKAIDALLPIGKGQRLGVFAASGVGKTTLLRQFLSNIKVDRTVICLVGERGREVEAIWSGLKNGSELEQYTCVAATSDQSAAMRVKAVQQALCLCEFWRDKGQDVLLVVDSMTRYAMALREIGLASGEPPTLRSYTANVFTELPRAVERCGASRAGGSISAIFTVLSETDDVDDPIVEVMKSLLDGHIILSRQLAEQGHFPAIDVVRSVSRHAELLVTPEQDQWIRTTIGHLARHEEAKIMIESGVYKAGINHELDKTIQLYPRLMAFLQQTSGETIHMKNAYEQLAAILKEGAT</sequence>
<evidence type="ECO:0000256" key="1">
    <source>
        <dbReference type="ARBA" id="ARBA00004496"/>
    </source>
</evidence>
<evidence type="ECO:0000313" key="11">
    <source>
        <dbReference type="Proteomes" id="UP001161064"/>
    </source>
</evidence>
<reference evidence="10" key="2">
    <citation type="journal article" date="2023" name="ISME Commun">
        <title>Characterization of a bloom-associated alphaproteobacterial lineage, 'Candidatus Phycosocius': insights into freshwater algal-bacterial interactions.</title>
        <authorList>
            <person name="Tanabe Y."/>
            <person name="Yamaguchi H."/>
            <person name="Yoshida M."/>
            <person name="Kai A."/>
            <person name="Okazaki Y."/>
        </authorList>
    </citation>
    <scope>NUCLEOTIDE SEQUENCE</scope>
    <source>
        <strain evidence="10">BOTRYCO-1</strain>
    </source>
</reference>
<evidence type="ECO:0000256" key="6">
    <source>
        <dbReference type="ARBA" id="ARBA00022927"/>
    </source>
</evidence>
<evidence type="ECO:0000256" key="7">
    <source>
        <dbReference type="ARBA" id="ARBA00022967"/>
    </source>
</evidence>
<proteinExistence type="predicted"/>
<keyword evidence="4" id="KW-0547">Nucleotide-binding</keyword>
<comment type="subcellular location">
    <subcellularLocation>
        <location evidence="1">Cytoplasm</location>
    </subcellularLocation>
</comment>
<evidence type="ECO:0000259" key="9">
    <source>
        <dbReference type="SMART" id="SM00382"/>
    </source>
</evidence>
<keyword evidence="5" id="KW-0067">ATP-binding</keyword>
<gene>
    <name evidence="10" type="primary">fliI</name>
    <name evidence="10" type="ORF">PsB1_2207</name>
</gene>
<evidence type="ECO:0000256" key="4">
    <source>
        <dbReference type="ARBA" id="ARBA00022741"/>
    </source>
</evidence>
<organism evidence="10 11">
    <name type="scientific">Candidatus Phycosocius spiralis</name>
    <dbReference type="NCBI Taxonomy" id="2815099"/>
    <lineage>
        <taxon>Bacteria</taxon>
        <taxon>Pseudomonadati</taxon>
        <taxon>Pseudomonadota</taxon>
        <taxon>Alphaproteobacteria</taxon>
        <taxon>Caulobacterales</taxon>
        <taxon>Caulobacterales incertae sedis</taxon>
        <taxon>Candidatus Phycosocius</taxon>
    </lineage>
</organism>
<keyword evidence="11" id="KW-1185">Reference proteome</keyword>
<dbReference type="NCBIfam" id="TIGR01026">
    <property type="entry name" value="fliI_yscN"/>
    <property type="match status" value="1"/>
</dbReference>
<dbReference type="SUPFAM" id="SSF52540">
    <property type="entry name" value="P-loop containing nucleoside triphosphate hydrolases"/>
    <property type="match status" value="1"/>
</dbReference>
<keyword evidence="7" id="KW-1278">Translocase</keyword>
<keyword evidence="6" id="KW-0653">Protein transport</keyword>
<dbReference type="InterPro" id="IPR027417">
    <property type="entry name" value="P-loop_NTPase"/>
</dbReference>
<dbReference type="InterPro" id="IPR005714">
    <property type="entry name" value="ATPase_T3SS_FliI/YscN"/>
</dbReference>
<accession>A0ABQ4PYG1</accession>
<evidence type="ECO:0000256" key="8">
    <source>
        <dbReference type="ARBA" id="ARBA00034006"/>
    </source>
</evidence>